<sequence>MRDLKKDPFDVLGVSKDSTIADIKKAYAKKAKELHPDVNSAPDAADQFSKLSASYKELLEKLDPTGIPEIPKAPPQPSQEEKEAFWRENQRKKAAELIKLADRDVLKMGLWALALLIAGTLIEQSVEYWNWEGEPKKHYGVHYEPLMKEYMEYRKKNPNWS</sequence>
<dbReference type="PRINTS" id="PR00625">
    <property type="entry name" value="JDOMAIN"/>
</dbReference>
<dbReference type="EMBL" id="GIBP01009135">
    <property type="protein sequence ID" value="NDV38104.1"/>
    <property type="molecule type" value="Transcribed_RNA"/>
</dbReference>
<feature type="region of interest" description="Disordered" evidence="2">
    <location>
        <begin position="65"/>
        <end position="86"/>
    </location>
</feature>
<dbReference type="PANTHER" id="PTHR43096:SF52">
    <property type="entry name" value="DNAJ HOMOLOG 1, MITOCHONDRIAL-RELATED"/>
    <property type="match status" value="1"/>
</dbReference>
<dbReference type="Gene3D" id="1.10.287.110">
    <property type="entry name" value="DnaJ domain"/>
    <property type="match status" value="1"/>
</dbReference>
<evidence type="ECO:0000313" key="4">
    <source>
        <dbReference type="EMBL" id="NDV38104.1"/>
    </source>
</evidence>
<keyword evidence="1" id="KW-0143">Chaperone</keyword>
<feature type="domain" description="J" evidence="3">
    <location>
        <begin position="7"/>
        <end position="63"/>
    </location>
</feature>
<name>A0A6B2LM69_9EUKA</name>
<dbReference type="Pfam" id="PF00226">
    <property type="entry name" value="DnaJ"/>
    <property type="match status" value="1"/>
</dbReference>
<dbReference type="InterPro" id="IPR001623">
    <property type="entry name" value="DnaJ_domain"/>
</dbReference>
<dbReference type="GO" id="GO:0005737">
    <property type="term" value="C:cytoplasm"/>
    <property type="evidence" value="ECO:0007669"/>
    <property type="project" value="TreeGrafter"/>
</dbReference>
<reference evidence="4" key="1">
    <citation type="journal article" date="2020" name="J. Eukaryot. Microbiol.">
        <title>De novo Sequencing, Assembly and Annotation of the Transcriptome for the Free-Living Testate Amoeba Arcella intermedia.</title>
        <authorList>
            <person name="Ribeiro G.M."/>
            <person name="Porfirio-Sousa A.L."/>
            <person name="Maurer-Alcala X.X."/>
            <person name="Katz L.A."/>
            <person name="Lahr D.J.G."/>
        </authorList>
    </citation>
    <scope>NUCLEOTIDE SEQUENCE</scope>
</reference>
<organism evidence="4">
    <name type="scientific">Arcella intermedia</name>
    <dbReference type="NCBI Taxonomy" id="1963864"/>
    <lineage>
        <taxon>Eukaryota</taxon>
        <taxon>Amoebozoa</taxon>
        <taxon>Tubulinea</taxon>
        <taxon>Elardia</taxon>
        <taxon>Arcellinida</taxon>
        <taxon>Sphaerothecina</taxon>
        <taxon>Arcellidae</taxon>
        <taxon>Arcella</taxon>
    </lineage>
</organism>
<dbReference type="InterPro" id="IPR036869">
    <property type="entry name" value="J_dom_sf"/>
</dbReference>
<dbReference type="AlphaFoldDB" id="A0A6B2LM69"/>
<protein>
    <recommendedName>
        <fullName evidence="3">J domain-containing protein</fullName>
    </recommendedName>
</protein>
<dbReference type="PANTHER" id="PTHR43096">
    <property type="entry name" value="DNAJ HOMOLOG 1, MITOCHONDRIAL-RELATED"/>
    <property type="match status" value="1"/>
</dbReference>
<dbReference type="CDD" id="cd06257">
    <property type="entry name" value="DnaJ"/>
    <property type="match status" value="1"/>
</dbReference>
<dbReference type="GO" id="GO:0042026">
    <property type="term" value="P:protein refolding"/>
    <property type="evidence" value="ECO:0007669"/>
    <property type="project" value="TreeGrafter"/>
</dbReference>
<evidence type="ECO:0000256" key="2">
    <source>
        <dbReference type="SAM" id="MobiDB-lite"/>
    </source>
</evidence>
<proteinExistence type="predicted"/>
<dbReference type="PROSITE" id="PS50076">
    <property type="entry name" value="DNAJ_2"/>
    <property type="match status" value="1"/>
</dbReference>
<dbReference type="SMART" id="SM00271">
    <property type="entry name" value="DnaJ"/>
    <property type="match status" value="1"/>
</dbReference>
<accession>A0A6B2LM69</accession>
<dbReference type="GO" id="GO:0051082">
    <property type="term" value="F:unfolded protein binding"/>
    <property type="evidence" value="ECO:0007669"/>
    <property type="project" value="TreeGrafter"/>
</dbReference>
<evidence type="ECO:0000256" key="1">
    <source>
        <dbReference type="ARBA" id="ARBA00023186"/>
    </source>
</evidence>
<dbReference type="SUPFAM" id="SSF46565">
    <property type="entry name" value="Chaperone J-domain"/>
    <property type="match status" value="1"/>
</dbReference>
<evidence type="ECO:0000259" key="3">
    <source>
        <dbReference type="PROSITE" id="PS50076"/>
    </source>
</evidence>